<feature type="compositionally biased region" description="Low complexity" evidence="1">
    <location>
        <begin position="431"/>
        <end position="448"/>
    </location>
</feature>
<feature type="region of interest" description="Disordered" evidence="1">
    <location>
        <begin position="377"/>
        <end position="475"/>
    </location>
</feature>
<keyword evidence="4" id="KW-1185">Reference proteome</keyword>
<feature type="region of interest" description="Disordered" evidence="1">
    <location>
        <begin position="1"/>
        <end position="29"/>
    </location>
</feature>
<organism evidence="3 4">
    <name type="scientific">Collybiopsis luxurians FD-317 M1</name>
    <dbReference type="NCBI Taxonomy" id="944289"/>
    <lineage>
        <taxon>Eukaryota</taxon>
        <taxon>Fungi</taxon>
        <taxon>Dikarya</taxon>
        <taxon>Basidiomycota</taxon>
        <taxon>Agaricomycotina</taxon>
        <taxon>Agaricomycetes</taxon>
        <taxon>Agaricomycetidae</taxon>
        <taxon>Agaricales</taxon>
        <taxon>Marasmiineae</taxon>
        <taxon>Omphalotaceae</taxon>
        <taxon>Collybiopsis</taxon>
        <taxon>Collybiopsis luxurians</taxon>
    </lineage>
</organism>
<dbReference type="Proteomes" id="UP000053593">
    <property type="component" value="Unassembled WGS sequence"/>
</dbReference>
<name>A0A0D0C826_9AGAR</name>
<evidence type="ECO:0000313" key="4">
    <source>
        <dbReference type="Proteomes" id="UP000053593"/>
    </source>
</evidence>
<feature type="region of interest" description="Disordered" evidence="1">
    <location>
        <begin position="210"/>
        <end position="254"/>
    </location>
</feature>
<dbReference type="PANTHER" id="PTHR45733">
    <property type="entry name" value="FORMIN-J"/>
    <property type="match status" value="1"/>
</dbReference>
<feature type="region of interest" description="Disordered" evidence="1">
    <location>
        <begin position="951"/>
        <end position="980"/>
    </location>
</feature>
<feature type="region of interest" description="Disordered" evidence="1">
    <location>
        <begin position="136"/>
        <end position="192"/>
    </location>
</feature>
<feature type="compositionally biased region" description="Low complexity" evidence="1">
    <location>
        <begin position="210"/>
        <end position="240"/>
    </location>
</feature>
<dbReference type="OrthoDB" id="3030589at2759"/>
<accession>A0A0D0C826</accession>
<feature type="compositionally biased region" description="Basic and acidic residues" evidence="1">
    <location>
        <begin position="634"/>
        <end position="649"/>
    </location>
</feature>
<keyword evidence="2" id="KW-1133">Transmembrane helix</keyword>
<feature type="compositionally biased region" description="Gly residues" evidence="1">
    <location>
        <begin position="506"/>
        <end position="515"/>
    </location>
</feature>
<sequence>MSPGHKSYLRRRRHMHVNGGREKSRNVSKPDMIRITRDNGQTGRMETGMETGRRMAAGEAIESRSVSRSNPQAVTAVLRKRLGNREKSAPLHVGYSSYSEALSQPSRFKRAAGLLDVELEISPVISLVVSVGANAGPESSTGMSSTGSTITSSVIDTSSSSTDVSASTTNAPSSSSFTSSLDSTSFTSVSSSTTVTSSNLTSITSSTTFSASSASTSSSSSTTFTSLSSSSSSPVSISSSMRPSFPYTTPASSISTSSRSLAMITTSSSSSSRTTITLTPFSSSNSSPSSTLTFTSSSSRTVSLKHTASPSPSLSSSSTETSPSPSSLVPSSASSSRFATNDGAIIGITIASTVALIGCAFVVFLLCARIRNRSRRGRLRDGDAASSLDADAGGSGAAAASEREKEGTVDPSVSASAGTGKSKTTSKSRTRFGIARGISGSSGSTTRRPMLSRNLSTASSTARAWRSPLSDEDDDIGVAVSPDFAPGYGYGSGYGYGYGSAYAGSGSGSGNGSGSGTSSSGHGHGSSSSGHGHGFTVGYASGSAESSNSHSAPYHHYPLHTVGLPVAGPSSFGQAVETMHMGSAPPPPVPPPPPLSYPPPPLSPPAVIPPPSLLAHSSLQDHDHDPPSSPTWSNHEHDHDPDYGQDRLYRTATASTLAQPNTNTSAYASTTAHGSSSNSHSNSHSSGVHAGSSTGDSLTDPALLSSSSPSPTISAPPTSWTSTKIPIPKLRLNDQSPPPSRPPSRPPSMRSINPLRGGLIARLRGGRGSAQGNSGDGGSTSFFSSLGTGTGTRTETPPPSALYYPTLPNRTSLLNPPLPVFSPLGTGIGIDEHHALEPPPSNAYLGVPSSLGSAPAPVDDDSNSRMEDYQWNYADGLLTGNVHGVNADEAGTNANTSAYSLSDNVDYSRPFRGFVFNRMDSSTTVTTTSDTRTTMTRTPAVETPALFEASLDVPAAQIQDDPHVPGEDQGQEKQGYFSPR</sequence>
<dbReference type="PANTHER" id="PTHR45733:SF7">
    <property type="entry name" value="C2 TENSIN-TYPE DOMAIN-CONTAINING PROTEIN"/>
    <property type="match status" value="1"/>
</dbReference>
<keyword evidence="2" id="KW-0812">Transmembrane</keyword>
<feature type="compositionally biased region" description="Low complexity" evidence="1">
    <location>
        <begin position="456"/>
        <end position="467"/>
    </location>
</feature>
<keyword evidence="2" id="KW-0472">Membrane</keyword>
<feature type="compositionally biased region" description="Pro residues" evidence="1">
    <location>
        <begin position="584"/>
        <end position="612"/>
    </location>
</feature>
<feature type="compositionally biased region" description="Low complexity" evidence="1">
    <location>
        <begin position="308"/>
        <end position="334"/>
    </location>
</feature>
<feature type="compositionally biased region" description="Low complexity" evidence="1">
    <location>
        <begin position="139"/>
        <end position="192"/>
    </location>
</feature>
<evidence type="ECO:0000313" key="3">
    <source>
        <dbReference type="EMBL" id="KIK58629.1"/>
    </source>
</evidence>
<evidence type="ECO:0000256" key="1">
    <source>
        <dbReference type="SAM" id="MobiDB-lite"/>
    </source>
</evidence>
<feature type="compositionally biased region" description="Low complexity" evidence="1">
    <location>
        <begin position="384"/>
        <end position="400"/>
    </location>
</feature>
<feature type="compositionally biased region" description="Low complexity" evidence="1">
    <location>
        <begin position="661"/>
        <end position="723"/>
    </location>
</feature>
<reference evidence="3 4" key="1">
    <citation type="submission" date="2014-04" db="EMBL/GenBank/DDBJ databases">
        <title>Evolutionary Origins and Diversification of the Mycorrhizal Mutualists.</title>
        <authorList>
            <consortium name="DOE Joint Genome Institute"/>
            <consortium name="Mycorrhizal Genomics Consortium"/>
            <person name="Kohler A."/>
            <person name="Kuo A."/>
            <person name="Nagy L.G."/>
            <person name="Floudas D."/>
            <person name="Copeland A."/>
            <person name="Barry K.W."/>
            <person name="Cichocki N."/>
            <person name="Veneault-Fourrey C."/>
            <person name="LaButti K."/>
            <person name="Lindquist E.A."/>
            <person name="Lipzen A."/>
            <person name="Lundell T."/>
            <person name="Morin E."/>
            <person name="Murat C."/>
            <person name="Riley R."/>
            <person name="Ohm R."/>
            <person name="Sun H."/>
            <person name="Tunlid A."/>
            <person name="Henrissat B."/>
            <person name="Grigoriev I.V."/>
            <person name="Hibbett D.S."/>
            <person name="Martin F."/>
        </authorList>
    </citation>
    <scope>NUCLEOTIDE SEQUENCE [LARGE SCALE GENOMIC DNA]</scope>
    <source>
        <strain evidence="3 4">FD-317 M1</strain>
    </source>
</reference>
<feature type="compositionally biased region" description="Low complexity" evidence="1">
    <location>
        <begin position="747"/>
        <end position="763"/>
    </location>
</feature>
<gene>
    <name evidence="3" type="ORF">GYMLUDRAFT_74883</name>
</gene>
<dbReference type="EMBL" id="KN834784">
    <property type="protein sequence ID" value="KIK58629.1"/>
    <property type="molecule type" value="Genomic_DNA"/>
</dbReference>
<proteinExistence type="predicted"/>
<feature type="region of interest" description="Disordered" evidence="1">
    <location>
        <begin position="272"/>
        <end position="291"/>
    </location>
</feature>
<feature type="compositionally biased region" description="Low complexity" evidence="1">
    <location>
        <begin position="414"/>
        <end position="423"/>
    </location>
</feature>
<feature type="compositionally biased region" description="Gly residues" evidence="1">
    <location>
        <begin position="766"/>
        <end position="778"/>
    </location>
</feature>
<evidence type="ECO:0000256" key="2">
    <source>
        <dbReference type="SAM" id="Phobius"/>
    </source>
</evidence>
<feature type="region of interest" description="Disordered" evidence="1">
    <location>
        <begin position="506"/>
        <end position="552"/>
    </location>
</feature>
<feature type="compositionally biased region" description="Low complexity" evidence="1">
    <location>
        <begin position="779"/>
        <end position="795"/>
    </location>
</feature>
<dbReference type="AlphaFoldDB" id="A0A0D0C826"/>
<feature type="compositionally biased region" description="Pro residues" evidence="1">
    <location>
        <begin position="736"/>
        <end position="746"/>
    </location>
</feature>
<feature type="compositionally biased region" description="Basic residues" evidence="1">
    <location>
        <begin position="7"/>
        <end position="16"/>
    </location>
</feature>
<feature type="transmembrane region" description="Helical" evidence="2">
    <location>
        <begin position="344"/>
        <end position="368"/>
    </location>
</feature>
<dbReference type="HOGENOM" id="CLU_303653_0_0_1"/>
<feature type="region of interest" description="Disordered" evidence="1">
    <location>
        <begin position="577"/>
        <end position="800"/>
    </location>
</feature>
<protein>
    <submittedName>
        <fullName evidence="3">Uncharacterized protein</fullName>
    </submittedName>
</protein>
<feature type="region of interest" description="Disordered" evidence="1">
    <location>
        <begin position="303"/>
        <end position="334"/>
    </location>
</feature>
<feature type="compositionally biased region" description="Low complexity" evidence="1">
    <location>
        <begin position="540"/>
        <end position="552"/>
    </location>
</feature>
<dbReference type="InterPro" id="IPR051144">
    <property type="entry name" value="Formin_homology_domain"/>
</dbReference>
<feature type="compositionally biased region" description="Low complexity" evidence="1">
    <location>
        <begin position="516"/>
        <end position="530"/>
    </location>
</feature>